<dbReference type="InterPro" id="IPR020904">
    <property type="entry name" value="Sc_DH/Rdtase_CS"/>
</dbReference>
<dbReference type="NCBIfam" id="NF005559">
    <property type="entry name" value="PRK07231.1"/>
    <property type="match status" value="1"/>
</dbReference>
<dbReference type="GO" id="GO:0047936">
    <property type="term" value="F:glucose 1-dehydrogenase [NAD(P)+] activity"/>
    <property type="evidence" value="ECO:0007669"/>
    <property type="project" value="UniProtKB-EC"/>
</dbReference>
<evidence type="ECO:0000256" key="3">
    <source>
        <dbReference type="RuleBase" id="RU000363"/>
    </source>
</evidence>
<dbReference type="AlphaFoldDB" id="A0A537J4L4"/>
<keyword evidence="2 4" id="KW-0560">Oxidoreductase</keyword>
<dbReference type="Pfam" id="PF00106">
    <property type="entry name" value="adh_short"/>
    <property type="match status" value="1"/>
</dbReference>
<dbReference type="Proteomes" id="UP000320048">
    <property type="component" value="Unassembled WGS sequence"/>
</dbReference>
<dbReference type="PANTHER" id="PTHR42879">
    <property type="entry name" value="3-OXOACYL-(ACYL-CARRIER-PROTEIN) REDUCTASE"/>
    <property type="match status" value="1"/>
</dbReference>
<dbReference type="FunFam" id="3.40.50.720:FF:000084">
    <property type="entry name" value="Short-chain dehydrogenase reductase"/>
    <property type="match status" value="1"/>
</dbReference>
<dbReference type="InterPro" id="IPR002347">
    <property type="entry name" value="SDR_fam"/>
</dbReference>
<evidence type="ECO:0000313" key="5">
    <source>
        <dbReference type="Proteomes" id="UP000320048"/>
    </source>
</evidence>
<accession>A0A537J4L4</accession>
<evidence type="ECO:0000256" key="2">
    <source>
        <dbReference type="ARBA" id="ARBA00023002"/>
    </source>
</evidence>
<name>A0A537J4L4_9BACT</name>
<organism evidence="4 5">
    <name type="scientific">Candidatus Segetimicrobium genomatis</name>
    <dbReference type="NCBI Taxonomy" id="2569760"/>
    <lineage>
        <taxon>Bacteria</taxon>
        <taxon>Bacillati</taxon>
        <taxon>Candidatus Sysuimicrobiota</taxon>
        <taxon>Candidatus Sysuimicrobiia</taxon>
        <taxon>Candidatus Sysuimicrobiales</taxon>
        <taxon>Candidatus Segetimicrobiaceae</taxon>
        <taxon>Candidatus Segetimicrobium</taxon>
    </lineage>
</organism>
<dbReference type="EMBL" id="VBAO01000374">
    <property type="protein sequence ID" value="TMI78435.1"/>
    <property type="molecule type" value="Genomic_DNA"/>
</dbReference>
<dbReference type="InterPro" id="IPR050259">
    <property type="entry name" value="SDR"/>
</dbReference>
<sequence>MGRLDKSVAIVTGAGSGNGLAIATALAGEGCAVVIGEYSDERGAAAAEGITRAGGRARFVRTDVSRWADIDRLVGFALREFGALHILVNNAGVLDGYATCLDTSDELFDRVIAINLKGVFFGCRRVLPEMVRARYGKIINIASVAGLQAKAGGTAYTAAKHGVVGLTRQLACEYGPSGIRVNALCPGPVSTQLRKTSVEVLGEIAPSMTGGLGTASEEYIRELIPLGFRGSSDDVARATVFLASRDSDYMNGHALVLDGGLTAK</sequence>
<proteinExistence type="inferred from homology"/>
<dbReference type="Gene3D" id="3.40.50.720">
    <property type="entry name" value="NAD(P)-binding Rossmann-like Domain"/>
    <property type="match status" value="1"/>
</dbReference>
<comment type="similarity">
    <text evidence="1 3">Belongs to the short-chain dehydrogenases/reductases (SDR) family.</text>
</comment>
<dbReference type="PRINTS" id="PR00081">
    <property type="entry name" value="GDHRDH"/>
</dbReference>
<dbReference type="InterPro" id="IPR036291">
    <property type="entry name" value="NAD(P)-bd_dom_sf"/>
</dbReference>
<dbReference type="CDD" id="cd05233">
    <property type="entry name" value="SDR_c"/>
    <property type="match status" value="1"/>
</dbReference>
<reference evidence="4 5" key="1">
    <citation type="journal article" date="2019" name="Nat. Microbiol.">
        <title>Mediterranean grassland soil C-N compound turnover is dependent on rainfall and depth, and is mediated by genomically divergent microorganisms.</title>
        <authorList>
            <person name="Diamond S."/>
            <person name="Andeer P.F."/>
            <person name="Li Z."/>
            <person name="Crits-Christoph A."/>
            <person name="Burstein D."/>
            <person name="Anantharaman K."/>
            <person name="Lane K.R."/>
            <person name="Thomas B.C."/>
            <person name="Pan C."/>
            <person name="Northen T.R."/>
            <person name="Banfield J.F."/>
        </authorList>
    </citation>
    <scope>NUCLEOTIDE SEQUENCE [LARGE SCALE GENOMIC DNA]</scope>
    <source>
        <strain evidence="4">NP_7</strain>
    </source>
</reference>
<dbReference type="PANTHER" id="PTHR42879:SF2">
    <property type="entry name" value="3-OXOACYL-[ACYL-CARRIER-PROTEIN] REDUCTASE FABG"/>
    <property type="match status" value="1"/>
</dbReference>
<comment type="caution">
    <text evidence="4">The sequence shown here is derived from an EMBL/GenBank/DDBJ whole genome shotgun (WGS) entry which is preliminary data.</text>
</comment>
<evidence type="ECO:0000313" key="4">
    <source>
        <dbReference type="EMBL" id="TMI78435.1"/>
    </source>
</evidence>
<dbReference type="GO" id="GO:0032787">
    <property type="term" value="P:monocarboxylic acid metabolic process"/>
    <property type="evidence" value="ECO:0007669"/>
    <property type="project" value="UniProtKB-ARBA"/>
</dbReference>
<gene>
    <name evidence="4" type="ORF">E6H04_12450</name>
</gene>
<protein>
    <submittedName>
        <fullName evidence="4">Glucose 1-dehydrogenase</fullName>
        <ecNumber evidence="4">1.1.1.47</ecNumber>
    </submittedName>
</protein>
<evidence type="ECO:0000256" key="1">
    <source>
        <dbReference type="ARBA" id="ARBA00006484"/>
    </source>
</evidence>
<dbReference type="EC" id="1.1.1.47" evidence="4"/>
<dbReference type="SUPFAM" id="SSF51735">
    <property type="entry name" value="NAD(P)-binding Rossmann-fold domains"/>
    <property type="match status" value="1"/>
</dbReference>
<dbReference type="PROSITE" id="PS00061">
    <property type="entry name" value="ADH_SHORT"/>
    <property type="match status" value="1"/>
</dbReference>
<dbReference type="PRINTS" id="PR00080">
    <property type="entry name" value="SDRFAMILY"/>
</dbReference>